<dbReference type="Gene3D" id="3.40.50.1820">
    <property type="entry name" value="alpha/beta hydrolase"/>
    <property type="match status" value="1"/>
</dbReference>
<dbReference type="PANTHER" id="PTHR43798">
    <property type="entry name" value="MONOACYLGLYCEROL LIPASE"/>
    <property type="match status" value="1"/>
</dbReference>
<name>A0AAW8F420_9ACTN</name>
<evidence type="ECO:0000259" key="1">
    <source>
        <dbReference type="Pfam" id="PF00561"/>
    </source>
</evidence>
<dbReference type="InterPro" id="IPR029058">
    <property type="entry name" value="AB_hydrolase_fold"/>
</dbReference>
<dbReference type="Pfam" id="PF00561">
    <property type="entry name" value="Abhydrolase_1"/>
    <property type="match status" value="1"/>
</dbReference>
<dbReference type="GO" id="GO:0016020">
    <property type="term" value="C:membrane"/>
    <property type="evidence" value="ECO:0007669"/>
    <property type="project" value="TreeGrafter"/>
</dbReference>
<evidence type="ECO:0000313" key="3">
    <source>
        <dbReference type="Proteomes" id="UP001234216"/>
    </source>
</evidence>
<dbReference type="PANTHER" id="PTHR43798:SF33">
    <property type="entry name" value="HYDROLASE, PUTATIVE (AFU_ORTHOLOGUE AFUA_2G14860)-RELATED"/>
    <property type="match status" value="1"/>
</dbReference>
<dbReference type="EMBL" id="JAUSZV010000005">
    <property type="protein sequence ID" value="MDQ0904894.1"/>
    <property type="molecule type" value="Genomic_DNA"/>
</dbReference>
<gene>
    <name evidence="2" type="ORF">QFZ22_000879</name>
</gene>
<dbReference type="GO" id="GO:0047372">
    <property type="term" value="F:monoacylglycerol lipase activity"/>
    <property type="evidence" value="ECO:0007669"/>
    <property type="project" value="TreeGrafter"/>
</dbReference>
<accession>A0AAW8F420</accession>
<proteinExistence type="predicted"/>
<feature type="domain" description="AB hydrolase-1" evidence="1">
    <location>
        <begin position="2"/>
        <end position="99"/>
    </location>
</feature>
<dbReference type="SUPFAM" id="SSF53474">
    <property type="entry name" value="alpha/beta-Hydrolases"/>
    <property type="match status" value="1"/>
</dbReference>
<organism evidence="2 3">
    <name type="scientific">Streptomyces canus</name>
    <dbReference type="NCBI Taxonomy" id="58343"/>
    <lineage>
        <taxon>Bacteria</taxon>
        <taxon>Bacillati</taxon>
        <taxon>Actinomycetota</taxon>
        <taxon>Actinomycetes</taxon>
        <taxon>Kitasatosporales</taxon>
        <taxon>Streptomycetaceae</taxon>
        <taxon>Streptomyces</taxon>
        <taxon>Streptomyces aurantiacus group</taxon>
    </lineage>
</organism>
<dbReference type="InterPro" id="IPR050266">
    <property type="entry name" value="AB_hydrolase_sf"/>
</dbReference>
<reference evidence="2" key="1">
    <citation type="submission" date="2023-07" db="EMBL/GenBank/DDBJ databases">
        <title>Comparative genomics of wheat-associated soil bacteria to identify genetic determinants of phenazine resistance.</title>
        <authorList>
            <person name="Mouncey N."/>
        </authorList>
    </citation>
    <scope>NUCLEOTIDE SEQUENCE</scope>
    <source>
        <strain evidence="2">V4I22</strain>
    </source>
</reference>
<dbReference type="GO" id="GO:0046464">
    <property type="term" value="P:acylglycerol catabolic process"/>
    <property type="evidence" value="ECO:0007669"/>
    <property type="project" value="TreeGrafter"/>
</dbReference>
<protein>
    <submittedName>
        <fullName evidence="2">Pimeloyl-ACP methyl ester carboxylesterase</fullName>
    </submittedName>
</protein>
<evidence type="ECO:0000313" key="2">
    <source>
        <dbReference type="EMBL" id="MDQ0904894.1"/>
    </source>
</evidence>
<dbReference type="Proteomes" id="UP001234216">
    <property type="component" value="Unassembled WGS sequence"/>
</dbReference>
<comment type="caution">
    <text evidence="2">The sequence shown here is derived from an EMBL/GenBank/DDBJ whole genome shotgun (WGS) entry which is preliminary data.</text>
</comment>
<dbReference type="InterPro" id="IPR000073">
    <property type="entry name" value="AB_hydrolase_1"/>
</dbReference>
<dbReference type="AlphaFoldDB" id="A0AAW8F420"/>
<sequence>MIAPDLRGYGDTDKPVSDYDKRTMANDVVIAPVDHLGHERIALVGHDRGARVGIRFAKDHRDRIDRFVAMDNIPTWIIDETYDVTLARQDYWFFTFLGEPAPRGEGRSCR</sequence>